<sequence length="283" mass="33609">MDEGKNKVRKRTLSTDEIIRLYIEGYSTVDIGKRANVSSRYINLLLKENNIERRPRGSWKRIYQLNEHYFKTWTNNMAYILGFFIADGTVARESQFISFAQKEKYILESIRKEIGSEQPLYLNKKTDVYILTLNSKIMKEDIMTIHGIMPNKSYDVKFPEVPEKYLSHFVRGYFDGDGFVKYHKYFVSFVGGSESFMTTLKKEIEKLGFETNFTRHGTYFRVYVSGRKTIKLFSDWMYKDKGLYLVRKYNEFQLETSPIEQLKDRGIKTHKNAIKKRKLEIKE</sequence>
<dbReference type="Gene3D" id="3.10.28.10">
    <property type="entry name" value="Homing endonucleases"/>
    <property type="match status" value="1"/>
</dbReference>
<keyword evidence="2" id="KW-0540">Nuclease</keyword>
<dbReference type="Proteomes" id="UP001595772">
    <property type="component" value="Unassembled WGS sequence"/>
</dbReference>
<evidence type="ECO:0000313" key="3">
    <source>
        <dbReference type="Proteomes" id="UP001595772"/>
    </source>
</evidence>
<keyword evidence="2" id="KW-0255">Endonuclease</keyword>
<name>A0ABV8GWQ8_9BACI</name>
<dbReference type="InterPro" id="IPR027434">
    <property type="entry name" value="Homing_endonucl"/>
</dbReference>
<accession>A0ABV8GWQ8</accession>
<dbReference type="InterPro" id="IPR004042">
    <property type="entry name" value="Intein_endonuc_central"/>
</dbReference>
<dbReference type="Gene3D" id="1.10.10.60">
    <property type="entry name" value="Homeodomain-like"/>
    <property type="match status" value="1"/>
</dbReference>
<dbReference type="InterPro" id="IPR006142">
    <property type="entry name" value="INTEIN"/>
</dbReference>
<dbReference type="PRINTS" id="PR00379">
    <property type="entry name" value="INTEIN"/>
</dbReference>
<organism evidence="2 3">
    <name type="scientific">Oceanobacillus longus</name>
    <dbReference type="NCBI Taxonomy" id="930120"/>
    <lineage>
        <taxon>Bacteria</taxon>
        <taxon>Bacillati</taxon>
        <taxon>Bacillota</taxon>
        <taxon>Bacilli</taxon>
        <taxon>Bacillales</taxon>
        <taxon>Bacillaceae</taxon>
        <taxon>Oceanobacillus</taxon>
    </lineage>
</organism>
<feature type="domain" description="DOD-type homing endonuclease" evidence="1">
    <location>
        <begin position="80"/>
        <end position="209"/>
    </location>
</feature>
<dbReference type="RefSeq" id="WP_379495490.1">
    <property type="nucleotide sequence ID" value="NZ_JBHSAO010000001.1"/>
</dbReference>
<dbReference type="GO" id="GO:0004519">
    <property type="term" value="F:endonuclease activity"/>
    <property type="evidence" value="ECO:0007669"/>
    <property type="project" value="UniProtKB-KW"/>
</dbReference>
<evidence type="ECO:0000259" key="1">
    <source>
        <dbReference type="PROSITE" id="PS50819"/>
    </source>
</evidence>
<keyword evidence="2" id="KW-0378">Hydrolase</keyword>
<protein>
    <submittedName>
        <fullName evidence="2">LAGLIDADG family homing endonuclease</fullName>
    </submittedName>
</protein>
<proteinExistence type="predicted"/>
<evidence type="ECO:0000313" key="2">
    <source>
        <dbReference type="EMBL" id="MFC4023004.1"/>
    </source>
</evidence>
<comment type="caution">
    <text evidence="2">The sequence shown here is derived from an EMBL/GenBank/DDBJ whole genome shotgun (WGS) entry which is preliminary data.</text>
</comment>
<dbReference type="Pfam" id="PF14528">
    <property type="entry name" value="LAGLIDADG_3"/>
    <property type="match status" value="2"/>
</dbReference>
<dbReference type="SUPFAM" id="SSF55608">
    <property type="entry name" value="Homing endonucleases"/>
    <property type="match status" value="2"/>
</dbReference>
<dbReference type="PROSITE" id="PS50819">
    <property type="entry name" value="INTEIN_ENDONUCLEASE"/>
    <property type="match status" value="1"/>
</dbReference>
<gene>
    <name evidence="2" type="ORF">ACFOUV_04140</name>
</gene>
<keyword evidence="3" id="KW-1185">Reference proteome</keyword>
<dbReference type="InterPro" id="IPR004860">
    <property type="entry name" value="LAGLIDADG_dom"/>
</dbReference>
<dbReference type="EMBL" id="JBHSAO010000001">
    <property type="protein sequence ID" value="MFC4023004.1"/>
    <property type="molecule type" value="Genomic_DNA"/>
</dbReference>
<reference evidence="3" key="1">
    <citation type="journal article" date="2019" name="Int. J. Syst. Evol. Microbiol.">
        <title>The Global Catalogue of Microorganisms (GCM) 10K type strain sequencing project: providing services to taxonomists for standard genome sequencing and annotation.</title>
        <authorList>
            <consortium name="The Broad Institute Genomics Platform"/>
            <consortium name="The Broad Institute Genome Sequencing Center for Infectious Disease"/>
            <person name="Wu L."/>
            <person name="Ma J."/>
        </authorList>
    </citation>
    <scope>NUCLEOTIDE SEQUENCE [LARGE SCALE GENOMIC DNA]</scope>
    <source>
        <strain evidence="3">IBRC-M 10703</strain>
    </source>
</reference>